<dbReference type="RefSeq" id="WP_008620143.1">
    <property type="nucleotide sequence ID" value="NZ_AONQ01000059.1"/>
</dbReference>
<dbReference type="PATRIC" id="fig|1244869.3.peg.3537"/>
<comment type="caution">
    <text evidence="2">The sequence shown here is derived from an EMBL/GenBank/DDBJ whole genome shotgun (WGS) entry which is preliminary data.</text>
</comment>
<sequence>MNIGSTILRLFSERPPPEAPRLEPRLGAAAESRKTGDTAQLETAASPMAALPPPAPPEEPRFDLRNISPREFADVTHELYMEGTLSWDEFQMIGFPTELHPRYDETIGALTGEPARPDHPKDMLSRWEQRVEFERKYNPDADQVRIAENALAKLSWQTQPPVKMSA</sequence>
<feature type="compositionally biased region" description="Basic and acidic residues" evidence="1">
    <location>
        <begin position="11"/>
        <end position="24"/>
    </location>
</feature>
<gene>
    <name evidence="2" type="ORF">H261_17658</name>
</gene>
<dbReference type="eggNOG" id="ENOG5033HTU">
    <property type="taxonomic scope" value="Bacteria"/>
</dbReference>
<dbReference type="AlphaFoldDB" id="M2ZMV2"/>
<feature type="region of interest" description="Disordered" evidence="1">
    <location>
        <begin position="1"/>
        <end position="63"/>
    </location>
</feature>
<dbReference type="OrthoDB" id="7365090at2"/>
<protein>
    <submittedName>
        <fullName evidence="2">Uncharacterized protein</fullName>
    </submittedName>
</protein>
<dbReference type="EMBL" id="AONQ01000059">
    <property type="protein sequence ID" value="EME68602.1"/>
    <property type="molecule type" value="Genomic_DNA"/>
</dbReference>
<name>M2ZMV2_9PROT</name>
<reference evidence="2 3" key="1">
    <citation type="journal article" date="2014" name="Genome Announc.">
        <title>Draft Genome Sequence of Magnetospirillum sp. Strain SO-1, a Freshwater Magnetotactic Bacterium Isolated from the Ol'khovka River, Russia.</title>
        <authorList>
            <person name="Grouzdev D.S."/>
            <person name="Dziuba M.V."/>
            <person name="Sukhacheva M.S."/>
            <person name="Mardanov A.V."/>
            <person name="Beletskiy A.V."/>
            <person name="Kuznetsov B.B."/>
            <person name="Skryabin K.G."/>
        </authorList>
    </citation>
    <scope>NUCLEOTIDE SEQUENCE [LARGE SCALE GENOMIC DNA]</scope>
    <source>
        <strain evidence="2 3">SO-1</strain>
    </source>
</reference>
<dbReference type="STRING" id="1244869.H261_17658"/>
<organism evidence="2 3">
    <name type="scientific">Paramagnetospirillum caucaseum</name>
    <dbReference type="NCBI Taxonomy" id="1244869"/>
    <lineage>
        <taxon>Bacteria</taxon>
        <taxon>Pseudomonadati</taxon>
        <taxon>Pseudomonadota</taxon>
        <taxon>Alphaproteobacteria</taxon>
        <taxon>Rhodospirillales</taxon>
        <taxon>Magnetospirillaceae</taxon>
        <taxon>Paramagnetospirillum</taxon>
    </lineage>
</organism>
<evidence type="ECO:0000313" key="2">
    <source>
        <dbReference type="EMBL" id="EME68602.1"/>
    </source>
</evidence>
<proteinExistence type="predicted"/>
<dbReference type="Proteomes" id="UP000011744">
    <property type="component" value="Unassembled WGS sequence"/>
</dbReference>
<evidence type="ECO:0000256" key="1">
    <source>
        <dbReference type="SAM" id="MobiDB-lite"/>
    </source>
</evidence>
<accession>M2ZMV2</accession>
<keyword evidence="3" id="KW-1185">Reference proteome</keyword>
<evidence type="ECO:0000313" key="3">
    <source>
        <dbReference type="Proteomes" id="UP000011744"/>
    </source>
</evidence>